<organism evidence="2 3">
    <name type="scientific">Streptomyces longisporus</name>
    <dbReference type="NCBI Taxonomy" id="1948"/>
    <lineage>
        <taxon>Bacteria</taxon>
        <taxon>Bacillati</taxon>
        <taxon>Actinomycetota</taxon>
        <taxon>Actinomycetes</taxon>
        <taxon>Kitasatosporales</taxon>
        <taxon>Streptomycetaceae</taxon>
        <taxon>Streptomyces</taxon>
    </lineage>
</organism>
<dbReference type="RefSeq" id="WP_425585722.1">
    <property type="nucleotide sequence ID" value="NZ_BAAASG010000006.1"/>
</dbReference>
<dbReference type="Proteomes" id="UP001501777">
    <property type="component" value="Unassembled WGS sequence"/>
</dbReference>
<proteinExistence type="predicted"/>
<keyword evidence="3" id="KW-1185">Reference proteome</keyword>
<sequence length="129" mass="14948">MRAEVVLPAQPVQSGWSFTHWSLRKLADYFGHPPAGVCRVVIGRERLRGLLHRHHTSFQRTRTWKEIKDPDADAKLDRIEEVTRRFPDRCFRLRPVRAAVHPALSRQLLGQTQPPRPAACHLPPHPRHP</sequence>
<name>A0ABN3LH51_STRLO</name>
<accession>A0ABN3LH51</accession>
<feature type="region of interest" description="Disordered" evidence="1">
    <location>
        <begin position="104"/>
        <end position="129"/>
    </location>
</feature>
<evidence type="ECO:0000313" key="3">
    <source>
        <dbReference type="Proteomes" id="UP001501777"/>
    </source>
</evidence>
<reference evidence="2 3" key="1">
    <citation type="journal article" date="2019" name="Int. J. Syst. Evol. Microbiol.">
        <title>The Global Catalogue of Microorganisms (GCM) 10K type strain sequencing project: providing services to taxonomists for standard genome sequencing and annotation.</title>
        <authorList>
            <consortium name="The Broad Institute Genomics Platform"/>
            <consortium name="The Broad Institute Genome Sequencing Center for Infectious Disease"/>
            <person name="Wu L."/>
            <person name="Ma J."/>
        </authorList>
    </citation>
    <scope>NUCLEOTIDE SEQUENCE [LARGE SCALE GENOMIC DNA]</scope>
    <source>
        <strain evidence="2 3">JCM 4395</strain>
    </source>
</reference>
<dbReference type="EMBL" id="BAAASG010000006">
    <property type="protein sequence ID" value="GAA2484275.1"/>
    <property type="molecule type" value="Genomic_DNA"/>
</dbReference>
<comment type="caution">
    <text evidence="2">The sequence shown here is derived from an EMBL/GenBank/DDBJ whole genome shotgun (WGS) entry which is preliminary data.</text>
</comment>
<gene>
    <name evidence="2" type="ORF">GCM10010276_22420</name>
</gene>
<evidence type="ECO:0008006" key="4">
    <source>
        <dbReference type="Google" id="ProtNLM"/>
    </source>
</evidence>
<protein>
    <recommendedName>
        <fullName evidence="4">Transposase</fullName>
    </recommendedName>
</protein>
<evidence type="ECO:0000313" key="2">
    <source>
        <dbReference type="EMBL" id="GAA2484275.1"/>
    </source>
</evidence>
<evidence type="ECO:0000256" key="1">
    <source>
        <dbReference type="SAM" id="MobiDB-lite"/>
    </source>
</evidence>